<protein>
    <recommendedName>
        <fullName evidence="2">Superoxide dismutase [Cu-Zn]</fullName>
        <ecNumber evidence="2">1.15.1.1</ecNumber>
    </recommendedName>
</protein>
<keyword evidence="2" id="KW-0479">Metal-binding</keyword>
<dbReference type="InterPro" id="IPR001424">
    <property type="entry name" value="SOD_Cu_Zn_dom"/>
</dbReference>
<keyword evidence="2" id="KW-0560">Oxidoreductase</keyword>
<dbReference type="InterPro" id="IPR018152">
    <property type="entry name" value="SOD_Cu/Zn_BS"/>
</dbReference>
<feature type="signal peptide" evidence="3">
    <location>
        <begin position="1"/>
        <end position="21"/>
    </location>
</feature>
<dbReference type="InterPro" id="IPR036423">
    <property type="entry name" value="SOD-like_Cu/Zn_dom_sf"/>
</dbReference>
<name>A0A842J7K6_9BACT</name>
<keyword evidence="3" id="KW-0732">Signal</keyword>
<dbReference type="SUPFAM" id="SSF49329">
    <property type="entry name" value="Cu,Zn superoxide dismutase-like"/>
    <property type="match status" value="1"/>
</dbReference>
<dbReference type="AlphaFoldDB" id="A0A842J7K6"/>
<dbReference type="GO" id="GO:0004784">
    <property type="term" value="F:superoxide dismutase activity"/>
    <property type="evidence" value="ECO:0007669"/>
    <property type="project" value="UniProtKB-EC"/>
</dbReference>
<gene>
    <name evidence="5" type="ORF">H7R39_09250</name>
</gene>
<dbReference type="Pfam" id="PF00080">
    <property type="entry name" value="Sod_Cu"/>
    <property type="match status" value="1"/>
</dbReference>
<comment type="function">
    <text evidence="2">Destroys radicals which are normally produced within the cells and which are toxic to biological systems.</text>
</comment>
<comment type="caution">
    <text evidence="5">The sequence shown here is derived from an EMBL/GenBank/DDBJ whole genome shotgun (WGS) entry which is preliminary data.</text>
</comment>
<dbReference type="PROSITE" id="PS00332">
    <property type="entry name" value="SOD_CU_ZN_2"/>
    <property type="match status" value="1"/>
</dbReference>
<dbReference type="GO" id="GO:0005507">
    <property type="term" value="F:copper ion binding"/>
    <property type="evidence" value="ECO:0007669"/>
    <property type="project" value="InterPro"/>
</dbReference>
<evidence type="ECO:0000313" key="6">
    <source>
        <dbReference type="Proteomes" id="UP000552683"/>
    </source>
</evidence>
<evidence type="ECO:0000313" key="5">
    <source>
        <dbReference type="EMBL" id="MBC2883438.1"/>
    </source>
</evidence>
<reference evidence="5 6" key="1">
    <citation type="submission" date="2020-08" db="EMBL/GenBank/DDBJ databases">
        <title>Complete genome and description of Campylobacter massiliensis Marseille-Q3452 sp. nov.</title>
        <authorList>
            <person name="Antezack A."/>
        </authorList>
    </citation>
    <scope>NUCLEOTIDE SEQUENCE [LARGE SCALE GENOMIC DNA]</scope>
    <source>
        <strain evidence="5 6">Marseille-Q3452</strain>
    </source>
</reference>
<keyword evidence="2" id="KW-0186">Copper</keyword>
<dbReference type="EC" id="1.15.1.1" evidence="2"/>
<dbReference type="InterPro" id="IPR024134">
    <property type="entry name" value="SOD_Cu/Zn_/chaperone"/>
</dbReference>
<evidence type="ECO:0000259" key="4">
    <source>
        <dbReference type="Pfam" id="PF00080"/>
    </source>
</evidence>
<comment type="catalytic activity">
    <reaction evidence="2">
        <text>2 superoxide + 2 H(+) = H2O2 + O2</text>
        <dbReference type="Rhea" id="RHEA:20696"/>
        <dbReference type="ChEBI" id="CHEBI:15378"/>
        <dbReference type="ChEBI" id="CHEBI:15379"/>
        <dbReference type="ChEBI" id="CHEBI:16240"/>
        <dbReference type="ChEBI" id="CHEBI:18421"/>
        <dbReference type="EC" id="1.15.1.1"/>
    </reaction>
</comment>
<evidence type="ECO:0000256" key="2">
    <source>
        <dbReference type="RuleBase" id="RU000393"/>
    </source>
</evidence>
<dbReference type="Gene3D" id="2.60.40.200">
    <property type="entry name" value="Superoxide dismutase, copper/zinc binding domain"/>
    <property type="match status" value="1"/>
</dbReference>
<evidence type="ECO:0000256" key="1">
    <source>
        <dbReference type="ARBA" id="ARBA00010457"/>
    </source>
</evidence>
<organism evidence="5 6">
    <name type="scientific">Campylobacter massiliensis</name>
    <dbReference type="NCBI Taxonomy" id="2762557"/>
    <lineage>
        <taxon>Bacteria</taxon>
        <taxon>Pseudomonadati</taxon>
        <taxon>Campylobacterota</taxon>
        <taxon>Epsilonproteobacteria</taxon>
        <taxon>Campylobacterales</taxon>
        <taxon>Campylobacteraceae</taxon>
        <taxon>Campylobacter</taxon>
    </lineage>
</organism>
<feature type="domain" description="Superoxide dismutase copper/zinc binding" evidence="4">
    <location>
        <begin position="51"/>
        <end position="181"/>
    </location>
</feature>
<dbReference type="CDD" id="cd00305">
    <property type="entry name" value="Cu-Zn_Superoxide_Dismutase"/>
    <property type="match status" value="1"/>
</dbReference>
<accession>A0A842J7K6</accession>
<dbReference type="Proteomes" id="UP000552683">
    <property type="component" value="Unassembled WGS sequence"/>
</dbReference>
<comment type="cofactor">
    <cofactor evidence="2">
        <name>Cu cation</name>
        <dbReference type="ChEBI" id="CHEBI:23378"/>
    </cofactor>
    <text evidence="2">Binds 1 copper ion per subunit.</text>
</comment>
<comment type="cofactor">
    <cofactor evidence="2">
        <name>Zn(2+)</name>
        <dbReference type="ChEBI" id="CHEBI:29105"/>
    </cofactor>
    <text evidence="2">Binds 1 zinc ion per subunit.</text>
</comment>
<dbReference type="EMBL" id="JACLZK010000002">
    <property type="protein sequence ID" value="MBC2883438.1"/>
    <property type="molecule type" value="Genomic_DNA"/>
</dbReference>
<keyword evidence="2" id="KW-0862">Zinc</keyword>
<sequence length="182" mass="19040">MKKIVLASAALGCLLATSALAHEEKVFDPKAGKHLVITMEQLSEKGNTVVGEVVAIETNYGVALFPNLKGLEGGAHGFHVHQNADCGANEKGLGMKAGGHWDPSDTKKHSFAWDDNGHKGDLPALFVDAEGNAVYPVLAPKIKTLGELKGHSLMIHVGGDNHSDHPKPLGGGGARMVCGVIK</sequence>
<comment type="similarity">
    <text evidence="1 2">Belongs to the Cu-Zn superoxide dismutase family.</text>
</comment>
<feature type="chain" id="PRO_5032374558" description="Superoxide dismutase [Cu-Zn]" evidence="3">
    <location>
        <begin position="22"/>
        <end position="182"/>
    </location>
</feature>
<proteinExistence type="inferred from homology"/>
<dbReference type="RefSeq" id="WP_185898957.1">
    <property type="nucleotide sequence ID" value="NZ_JACLZK010000002.1"/>
</dbReference>
<keyword evidence="6" id="KW-1185">Reference proteome</keyword>
<dbReference type="PANTHER" id="PTHR10003">
    <property type="entry name" value="SUPEROXIDE DISMUTASE CU-ZN -RELATED"/>
    <property type="match status" value="1"/>
</dbReference>
<evidence type="ECO:0000256" key="3">
    <source>
        <dbReference type="SAM" id="SignalP"/>
    </source>
</evidence>